<evidence type="ECO:0000313" key="3">
    <source>
        <dbReference type="EMBL" id="AIB13475.1"/>
    </source>
</evidence>
<dbReference type="RefSeq" id="WP_040133943.1">
    <property type="nucleotide sequence ID" value="NZ_CP007794.1"/>
</dbReference>
<dbReference type="Proteomes" id="UP000027186">
    <property type="component" value="Plasmid AbAZ39_p1"/>
</dbReference>
<dbReference type="NCBIfam" id="NF033551">
    <property type="entry name" value="transpos_IS1182"/>
    <property type="match status" value="1"/>
</dbReference>
<dbReference type="PANTHER" id="PTHR35604:SF2">
    <property type="entry name" value="TRANSPOSASE INSH FOR INSERTION SEQUENCE ELEMENT IS5A-RELATED"/>
    <property type="match status" value="1"/>
</dbReference>
<dbReference type="AlphaFoldDB" id="A0A060DL06"/>
<feature type="domain" description="Transposase InsH N-terminal" evidence="1">
    <location>
        <begin position="37"/>
        <end position="113"/>
    </location>
</feature>
<dbReference type="Pfam" id="PF05598">
    <property type="entry name" value="DUF772"/>
    <property type="match status" value="1"/>
</dbReference>
<geneLocation type="plasmid" evidence="4">
    <name>p25unnamed</name>
</geneLocation>
<dbReference type="InterPro" id="IPR008490">
    <property type="entry name" value="Transposase_InsH_N"/>
</dbReference>
<name>A0A060DL06_9PROT</name>
<geneLocation type="plasmid" evidence="3 5">
    <name>AbAZ39_p1</name>
</geneLocation>
<evidence type="ECO:0000259" key="1">
    <source>
        <dbReference type="Pfam" id="PF05598"/>
    </source>
</evidence>
<dbReference type="EMBL" id="POWG01000042">
    <property type="protein sequence ID" value="PNQ95755.1"/>
    <property type="molecule type" value="Genomic_DNA"/>
</dbReference>
<sequence>MSLRPSLATAVPEETAKVARAAFPRGCRLMDVRDSLGPVFDDARFARLFSTRSRSAEAPWRLALITLLQFAENLSDRDAADAVRARLDWKYLLALPLDDPGFDSTVLCEFRARLVDGHAEHELLDTVLTVAIARRLVRPLGRQRTDSTHVLAAVKMRSRIDAATEAFRQALNVLAVAAPAWLLGHTRSHWADRYSGHGDWGHAAKARAGRDGHVRELGEDGHHLLAAIWADEAPDWLRRLPAVEILRRIWVQQFYLCDDGVRWRGPAEGYAPSSRFISSPYDPDARYGRKRTTTWVGYKAHLTEACDEGRPRIITHVQTETAPTADGEVTTPAHRALAAKGLLPAQHLVDTGYLDAALLIEATRDFGVDLVGPTRPDLQWQARRGTGFAAAAFQVDWDAQHVTCPRGAKSSGWTASTEFGWETVKVKFSQADCKPCPNRTDCAGPTASRRVMTLRDRWEFEALQAARKRERTPEFRAVHALRAGVEATLSQGVRSFGLRRARYVGLAKTRLQHVAIAAAMNLVRIGDWLAGVPIAPTRRSHFGQLVGLAGAT</sequence>
<dbReference type="KEGG" id="abq:ABAZ39_16150"/>
<reference evidence="4 6" key="2">
    <citation type="submission" date="2018-01" db="EMBL/GenBank/DDBJ databases">
        <title>Whole genome sequence of Azospirillum brasilense REC3 isolated from strawberry roots.</title>
        <authorList>
            <person name="Fontana C.A."/>
            <person name="Salazar S.M."/>
            <person name="Bassi D."/>
            <person name="Puglisi E."/>
            <person name="Lovaisa N.C."/>
            <person name="Toffoli L.M."/>
            <person name="Pedraza R."/>
            <person name="Cocconcelli P.S."/>
        </authorList>
    </citation>
    <scope>NUCLEOTIDE SEQUENCE [LARGE SCALE GENOMIC DNA]</scope>
    <source>
        <strain evidence="4 6">REC3</strain>
        <plasmid evidence="4">p25unnamed</plasmid>
    </source>
</reference>
<evidence type="ECO:0000313" key="4">
    <source>
        <dbReference type="EMBL" id="PNQ95755.1"/>
    </source>
</evidence>
<feature type="domain" description="Transposase DDE" evidence="2">
    <location>
        <begin position="403"/>
        <end position="525"/>
    </location>
</feature>
<dbReference type="OrthoDB" id="9774608at2"/>
<accession>A0A060DL06</accession>
<reference evidence="3 5" key="1">
    <citation type="journal article" date="2014" name="Genome Announc.">
        <title>Complete Genome Sequence of the Model Rhizosphere Strain Azospirillum brasilense Az39, Successfully Applied in Agriculture.</title>
        <authorList>
            <person name="Rivera D."/>
            <person name="Revale S."/>
            <person name="Molina R."/>
            <person name="Gualpa J."/>
            <person name="Puente M."/>
            <person name="Maroniche G."/>
            <person name="Paris G."/>
            <person name="Baker D."/>
            <person name="Clavijo B."/>
            <person name="McLay K."/>
            <person name="Spaepen S."/>
            <person name="Perticari A."/>
            <person name="Vazquez M."/>
            <person name="Wisniewski-Dye F."/>
            <person name="Watkins C."/>
            <person name="Martinez-Abarca F."/>
            <person name="Vanderleyden J."/>
            <person name="Cassan F."/>
        </authorList>
    </citation>
    <scope>NUCLEOTIDE SEQUENCE [LARGE SCALE GENOMIC DNA]</scope>
    <source>
        <strain evidence="3 5">Az39</strain>
        <plasmid evidence="3">AbAZ39_p1</plasmid>
    </source>
</reference>
<keyword evidence="3" id="KW-0614">Plasmid</keyword>
<evidence type="ECO:0000259" key="2">
    <source>
        <dbReference type="Pfam" id="PF13751"/>
    </source>
</evidence>
<organism evidence="3 5">
    <name type="scientific">Azospirillum argentinense</name>
    <dbReference type="NCBI Taxonomy" id="2970906"/>
    <lineage>
        <taxon>Bacteria</taxon>
        <taxon>Pseudomonadati</taxon>
        <taxon>Pseudomonadota</taxon>
        <taxon>Alphaproteobacteria</taxon>
        <taxon>Rhodospirillales</taxon>
        <taxon>Azospirillaceae</taxon>
        <taxon>Azospirillum</taxon>
    </lineage>
</organism>
<dbReference type="InterPro" id="IPR025668">
    <property type="entry name" value="Tnp_DDE_dom"/>
</dbReference>
<dbReference type="EMBL" id="CP007794">
    <property type="protein sequence ID" value="AIB13475.1"/>
    <property type="molecule type" value="Genomic_DNA"/>
</dbReference>
<dbReference type="InterPro" id="IPR047629">
    <property type="entry name" value="IS1182_transpos"/>
</dbReference>
<gene>
    <name evidence="3" type="ORF">ABAZ39_16150</name>
    <name evidence="4" type="ORF">C1S70_27340</name>
</gene>
<proteinExistence type="predicted"/>
<protein>
    <submittedName>
        <fullName evidence="3 4">Transposase</fullName>
    </submittedName>
</protein>
<dbReference type="Pfam" id="PF13751">
    <property type="entry name" value="DDE_Tnp_1_6"/>
    <property type="match status" value="1"/>
</dbReference>
<dbReference type="PANTHER" id="PTHR35604">
    <property type="entry name" value="TRANSPOSASE INSH FOR INSERTION SEQUENCE ELEMENT IS5A-RELATED"/>
    <property type="match status" value="1"/>
</dbReference>
<evidence type="ECO:0000313" key="6">
    <source>
        <dbReference type="Proteomes" id="UP000236268"/>
    </source>
</evidence>
<dbReference type="Proteomes" id="UP000236268">
    <property type="component" value="Unassembled WGS sequence"/>
</dbReference>
<evidence type="ECO:0000313" key="5">
    <source>
        <dbReference type="Proteomes" id="UP000027186"/>
    </source>
</evidence>
<accession>A0A2K1FTA0</accession>